<protein>
    <submittedName>
        <fullName evidence="1">Uncharacterized protein</fullName>
    </submittedName>
</protein>
<sequence length="103" mass="11678">MTYDELDPILFQYNNNQINEDSLSQEQKLSLIISKIGMSGIITKAECLKFVFLINYRLRPIFLAIDLAFCENVILSFSFIELVFCNIIASSDAITNSLFPASN</sequence>
<proteinExistence type="predicted"/>
<organism evidence="1">
    <name type="scientific">uncultured marine thaumarchaeote AD1000_06_A03</name>
    <dbReference type="NCBI Taxonomy" id="1455884"/>
    <lineage>
        <taxon>Archaea</taxon>
        <taxon>Nitrososphaerota</taxon>
        <taxon>environmental samples</taxon>
    </lineage>
</organism>
<reference evidence="1" key="1">
    <citation type="journal article" date="2014" name="Genome Biol. Evol.">
        <title>Pangenome evidence for extensive interdomain horizontal transfer affecting lineage core and shell genes in uncultured planktonic thaumarchaeota and euryarchaeota.</title>
        <authorList>
            <person name="Deschamps P."/>
            <person name="Zivanovic Y."/>
            <person name="Moreira D."/>
            <person name="Rodriguez-Valera F."/>
            <person name="Lopez-Garcia P."/>
        </authorList>
    </citation>
    <scope>NUCLEOTIDE SEQUENCE</scope>
</reference>
<dbReference type="AlphaFoldDB" id="A0A075FI28"/>
<name>A0A075FI28_9ARCH</name>
<accession>A0A075FI28</accession>
<evidence type="ECO:0000313" key="1">
    <source>
        <dbReference type="EMBL" id="AIE90748.1"/>
    </source>
</evidence>
<dbReference type="EMBL" id="KF900317">
    <property type="protein sequence ID" value="AIE90748.1"/>
    <property type="molecule type" value="Genomic_DNA"/>
</dbReference>